<dbReference type="SMART" id="SM00390">
    <property type="entry name" value="GoLoco"/>
    <property type="match status" value="1"/>
</dbReference>
<evidence type="ECO:0000313" key="2">
    <source>
        <dbReference type="Ensembl" id="ENSMAMP00000037110.1"/>
    </source>
</evidence>
<dbReference type="Proteomes" id="UP000261640">
    <property type="component" value="Unplaced"/>
</dbReference>
<dbReference type="InParanoid" id="A0A7N9AK70"/>
<dbReference type="GO" id="GO:0005085">
    <property type="term" value="F:guanyl-nucleotide exchange factor activity"/>
    <property type="evidence" value="ECO:0007669"/>
    <property type="project" value="InterPro"/>
</dbReference>
<protein>
    <submittedName>
        <fullName evidence="2">Uncharacterized protein</fullName>
    </submittedName>
</protein>
<dbReference type="InterPro" id="IPR011990">
    <property type="entry name" value="TPR-like_helical_dom_sf"/>
</dbReference>
<evidence type="ECO:0000313" key="3">
    <source>
        <dbReference type="Proteomes" id="UP000261640"/>
    </source>
</evidence>
<dbReference type="PANTHER" id="PTHR47503:SF1">
    <property type="entry name" value="PURKINJE CELL PROTEIN 2 HOMOLOG"/>
    <property type="match status" value="1"/>
</dbReference>
<proteinExistence type="predicted"/>
<dbReference type="Gene3D" id="1.25.40.10">
    <property type="entry name" value="Tetratricopeptide repeat domain"/>
    <property type="match status" value="1"/>
</dbReference>
<dbReference type="Ensembl" id="ENSMAMT00000060104.1">
    <property type="protein sequence ID" value="ENSMAMP00000037110.1"/>
    <property type="gene ID" value="ENSMAMG00000027578.1"/>
</dbReference>
<reference evidence="2" key="1">
    <citation type="submission" date="2025-08" db="UniProtKB">
        <authorList>
            <consortium name="Ensembl"/>
        </authorList>
    </citation>
    <scope>IDENTIFICATION</scope>
</reference>
<dbReference type="PROSITE" id="PS50877">
    <property type="entry name" value="GOLOCO"/>
    <property type="match status" value="1"/>
</dbReference>
<keyword evidence="3" id="KW-1185">Reference proteome</keyword>
<sequence>MDQEQSVLNISPDSEKFFSLLANIQGRRGRMEEQRCSLQPSRSTPATATHNESNVQRLNDQHVLLPTLPGISGTSEGKENGSTVMAGIPVSYI</sequence>
<name>A0A7N9AK70_9TELE</name>
<dbReference type="AlphaFoldDB" id="A0A7N9AK70"/>
<dbReference type="InterPro" id="IPR003109">
    <property type="entry name" value="GoLoco_motif"/>
</dbReference>
<feature type="region of interest" description="Disordered" evidence="1">
    <location>
        <begin position="67"/>
        <end position="93"/>
    </location>
</feature>
<evidence type="ECO:0000256" key="1">
    <source>
        <dbReference type="SAM" id="MobiDB-lite"/>
    </source>
</evidence>
<organism evidence="2 3">
    <name type="scientific">Mastacembelus armatus</name>
    <name type="common">zig-zag eel</name>
    <dbReference type="NCBI Taxonomy" id="205130"/>
    <lineage>
        <taxon>Eukaryota</taxon>
        <taxon>Metazoa</taxon>
        <taxon>Chordata</taxon>
        <taxon>Craniata</taxon>
        <taxon>Vertebrata</taxon>
        <taxon>Euteleostomi</taxon>
        <taxon>Actinopterygii</taxon>
        <taxon>Neopterygii</taxon>
        <taxon>Teleostei</taxon>
        <taxon>Neoteleostei</taxon>
        <taxon>Acanthomorphata</taxon>
        <taxon>Anabantaria</taxon>
        <taxon>Synbranchiformes</taxon>
        <taxon>Mastacembelidae</taxon>
        <taxon>Mastacembelus</taxon>
    </lineage>
</organism>
<dbReference type="GeneTree" id="ENSGT01030000235442"/>
<dbReference type="PANTHER" id="PTHR47503">
    <property type="entry name" value="PURKINJE CELL PROTEIN 2"/>
    <property type="match status" value="1"/>
</dbReference>
<dbReference type="InterPro" id="IPR042168">
    <property type="entry name" value="Pcp2"/>
</dbReference>
<accession>A0A7N9AK70</accession>
<feature type="compositionally biased region" description="Polar residues" evidence="1">
    <location>
        <begin position="72"/>
        <end position="83"/>
    </location>
</feature>
<reference evidence="2" key="2">
    <citation type="submission" date="2025-09" db="UniProtKB">
        <authorList>
            <consortium name="Ensembl"/>
        </authorList>
    </citation>
    <scope>IDENTIFICATION</scope>
</reference>